<feature type="region of interest" description="Disordered" evidence="1">
    <location>
        <begin position="346"/>
        <end position="398"/>
    </location>
</feature>
<feature type="compositionally biased region" description="Low complexity" evidence="1">
    <location>
        <begin position="360"/>
        <end position="398"/>
    </location>
</feature>
<dbReference type="Proteomes" id="UP001473302">
    <property type="component" value="Unassembled WGS sequence"/>
</dbReference>
<keyword evidence="4" id="KW-1185">Reference proteome</keyword>
<dbReference type="InterPro" id="IPR045142">
    <property type="entry name" value="BCAS3-like"/>
</dbReference>
<dbReference type="InterPro" id="IPR036322">
    <property type="entry name" value="WD40_repeat_dom_sf"/>
</dbReference>
<dbReference type="InterPro" id="IPR048382">
    <property type="entry name" value="BCAS3_WD40"/>
</dbReference>
<dbReference type="PANTHER" id="PTHR13268">
    <property type="entry name" value="BREAST CARCINOMA AMPLIFIED SEQUENCE 3"/>
    <property type="match status" value="1"/>
</dbReference>
<feature type="domain" description="BCAS3 WD40" evidence="2">
    <location>
        <begin position="426"/>
        <end position="535"/>
    </location>
</feature>
<accession>A0ABP9ZDF5</accession>
<evidence type="ECO:0000313" key="3">
    <source>
        <dbReference type="EMBL" id="GAA5817159.1"/>
    </source>
</evidence>
<feature type="region of interest" description="Disordered" evidence="1">
    <location>
        <begin position="63"/>
        <end position="84"/>
    </location>
</feature>
<evidence type="ECO:0000313" key="4">
    <source>
        <dbReference type="Proteomes" id="UP001473302"/>
    </source>
</evidence>
<dbReference type="InterPro" id="IPR015943">
    <property type="entry name" value="WD40/YVTN_repeat-like_dom_sf"/>
</dbReference>
<dbReference type="EMBL" id="BAABUK010000038">
    <property type="protein sequence ID" value="GAA5817159.1"/>
    <property type="molecule type" value="Genomic_DNA"/>
</dbReference>
<feature type="compositionally biased region" description="Acidic residues" evidence="1">
    <location>
        <begin position="75"/>
        <end position="84"/>
    </location>
</feature>
<feature type="compositionally biased region" description="Polar residues" evidence="1">
    <location>
        <begin position="346"/>
        <end position="358"/>
    </location>
</feature>
<dbReference type="PANTHER" id="PTHR13268:SF0">
    <property type="entry name" value="BCAS3 MICROTUBULE ASSOCIATED CELL MIGRATION FACTOR"/>
    <property type="match status" value="1"/>
</dbReference>
<feature type="region of interest" description="Disordered" evidence="1">
    <location>
        <begin position="994"/>
        <end position="1045"/>
    </location>
</feature>
<proteinExistence type="predicted"/>
<dbReference type="Gene3D" id="2.130.10.10">
    <property type="entry name" value="YVTN repeat-like/Quinoprotein amine dehydrogenase"/>
    <property type="match status" value="1"/>
</dbReference>
<evidence type="ECO:0000259" key="2">
    <source>
        <dbReference type="Pfam" id="PF21034"/>
    </source>
</evidence>
<dbReference type="Pfam" id="PF21034">
    <property type="entry name" value="BCAS3_WD40"/>
    <property type="match status" value="1"/>
</dbReference>
<evidence type="ECO:0000256" key="1">
    <source>
        <dbReference type="SAM" id="MobiDB-lite"/>
    </source>
</evidence>
<protein>
    <recommendedName>
        <fullName evidence="2">BCAS3 WD40 domain-containing protein</fullName>
    </recommendedName>
</protein>
<comment type="caution">
    <text evidence="3">The sequence shown here is derived from an EMBL/GenBank/DDBJ whole genome shotgun (WGS) entry which is preliminary data.</text>
</comment>
<dbReference type="SMART" id="SM00320">
    <property type="entry name" value="WD40"/>
    <property type="match status" value="2"/>
</dbReference>
<sequence>MDANAYTGVRAEPKFLRDPTSLESISSGISRISSYVTSTLPKRKSSMTSPFDPQFQQQYQQQQQIQQQQQQRKEEEEEELNDMEGYDTITYASFDKLEYMNLSCLLLGYHDGFQLWDITNPDNVHELCSIRDKDLFGTVSYIHLVKSTDEGPLLAIISETVVKDASTNKDNTQQHNRTESNTSAIPCSTSIIIYSLLSQSVIKEINNFSDEEDDTTVVTCIKSNHKVIVLGCLSRLKSSIHILSTTDFEPFASPLTDIYHDSTAGPIFTLGTRLIAYATNAAVLNSDPIMTSLTNKSISYTGFGVLQGEKDVKGAAKDIAKEVVSGMKTLGEFGYTTFSNYFGNNSQSTTTPQSNVEYGSSPTTASASSNRRTSNHSSPQDLFNTSVNTNTNTNTTTTKKMIPSGMIMIRDILKLPTTPTRNLSVSTVAHFRPHTHPVTCLNFNQAGTLLLSASKQGHTFHVFSILTNTTTAANASHLYSLSRGITDAQVEDCQFSTDSTWCAISTARGTTHVYAINPYGGKPEISGHVHGKVNNPSFHPFMAKTKSKATTLSSVVRIKQRRKMPGNLSASSQDDGAKFSTNGTNNSFAYYGQPHYIPAVPPITSSRSTINKERRAKITSMFVSASKAPYLVNNSHIYSAKSMNENANNASVGSIKQQATSMLSSFGSSMSHLSYSPSQGQTQKSKWNDKSDTLMFGFDEEYDDSAKMINDEIGYQDLYSFHPDGILTLHRCWVVKTVVKKRENGRNLEKLDLSLREEDVAEWRVARNSDWDQVKLPLADAPAKKKKASVYKKNSKKLWLSNAEITTYASVPDDPPLWTQHQFKFQTFKEKDLQRVLNAGIIPATETMVMLKGMPEPVSSRIDRVRKTTTRIANDNVEENMEDALAELEDNISKAMQSSFSPSSNSISNSPAATSLKWLSSSANAAMNAGVPSPSSVNNKSFLDRNSSVSFEDAYLIHMGSGPSPEPSMNGLQHSSLIQFEEDILQEDIIRLEDDDVSESDDDLSPEQKDVYSPDGDNEVAHPSESMFVEIRERKDSDGESITSW</sequence>
<gene>
    <name evidence="3" type="ORF">MFLAVUS_010701</name>
</gene>
<dbReference type="SUPFAM" id="SSF50978">
    <property type="entry name" value="WD40 repeat-like"/>
    <property type="match status" value="1"/>
</dbReference>
<organism evidence="3 4">
    <name type="scientific">Mucor flavus</name>
    <dbReference type="NCBI Taxonomy" id="439312"/>
    <lineage>
        <taxon>Eukaryota</taxon>
        <taxon>Fungi</taxon>
        <taxon>Fungi incertae sedis</taxon>
        <taxon>Mucoromycota</taxon>
        <taxon>Mucoromycotina</taxon>
        <taxon>Mucoromycetes</taxon>
        <taxon>Mucorales</taxon>
        <taxon>Mucorineae</taxon>
        <taxon>Mucoraceae</taxon>
        <taxon>Mucor</taxon>
    </lineage>
</organism>
<name>A0ABP9ZDF5_9FUNG</name>
<dbReference type="InterPro" id="IPR001680">
    <property type="entry name" value="WD40_rpt"/>
</dbReference>
<reference evidence="3 4" key="1">
    <citation type="submission" date="2024-04" db="EMBL/GenBank/DDBJ databases">
        <title>genome sequences of Mucor flavus KT1a and Helicostylum pulchrum KT1b strains isolated from the surface of a dry-aged beef.</title>
        <authorList>
            <person name="Toyotome T."/>
            <person name="Hosono M."/>
            <person name="Torimaru M."/>
            <person name="Fukuda K."/>
            <person name="Mikami N."/>
        </authorList>
    </citation>
    <scope>NUCLEOTIDE SEQUENCE [LARGE SCALE GENOMIC DNA]</scope>
    <source>
        <strain evidence="3 4">KT1a</strain>
    </source>
</reference>
<dbReference type="SUPFAM" id="SSF82171">
    <property type="entry name" value="DPP6 N-terminal domain-like"/>
    <property type="match status" value="1"/>
</dbReference>
<feature type="compositionally biased region" description="Acidic residues" evidence="1">
    <location>
        <begin position="994"/>
        <end position="1005"/>
    </location>
</feature>